<protein>
    <submittedName>
        <fullName evidence="1">Uncharacterized protein</fullName>
    </submittedName>
</protein>
<sequence>MSVNRPYRRSYRQFVDDHYTEGGRSQYIVHSKFAQSPKNYIRGFLLLQNDLQELFDYIEPSDQNLECFSYRIHALLVRACIEVEANFKAILRENGYSRSCMNIKNDYYKINKTHLLSSYEVEVPYWKGQHKIRKPFSSWLSTNYNPLSWYQAYNNTKHDRHSNFEQANFENLIDACCGLLVLLSSQFGTEDFSPGSAFLALESSKDTIGSYFKVTFPENFPPELRYDFNWQDLKDQDDPFLECNY</sequence>
<proteinExistence type="predicted"/>
<reference evidence="1 2" key="1">
    <citation type="submission" date="2017-06" db="EMBL/GenBank/DDBJ databases">
        <title>Genome sequencing of cyanobaciteial culture collection at National Institute for Environmental Studies (NIES).</title>
        <authorList>
            <person name="Hirose Y."/>
            <person name="Shimura Y."/>
            <person name="Fujisawa T."/>
            <person name="Nakamura Y."/>
            <person name="Kawachi M."/>
        </authorList>
    </citation>
    <scope>NUCLEOTIDE SEQUENCE [LARGE SCALE GENOMIC DNA]</scope>
    <source>
        <strain evidence="1 2">NIES-806</strain>
    </source>
</reference>
<dbReference type="EMBL" id="AP018316">
    <property type="protein sequence ID" value="BAZ86515.1"/>
    <property type="molecule type" value="Genomic_DNA"/>
</dbReference>
<evidence type="ECO:0000313" key="2">
    <source>
        <dbReference type="Proteomes" id="UP000218702"/>
    </source>
</evidence>
<dbReference type="Proteomes" id="UP000218702">
    <property type="component" value="Chromosome"/>
</dbReference>
<name>A0A1Z4V5I0_9CYAN</name>
<keyword evidence="2" id="KW-1185">Reference proteome</keyword>
<accession>A0A1Z4V5I0</accession>
<dbReference type="RefSeq" id="WP_096668039.1">
    <property type="nucleotide sequence ID" value="NZ_AP018316.1"/>
</dbReference>
<organism evidence="1 2">
    <name type="scientific">Dolichospermum compactum NIES-806</name>
    <dbReference type="NCBI Taxonomy" id="1973481"/>
    <lineage>
        <taxon>Bacteria</taxon>
        <taxon>Bacillati</taxon>
        <taxon>Cyanobacteriota</taxon>
        <taxon>Cyanophyceae</taxon>
        <taxon>Nostocales</taxon>
        <taxon>Aphanizomenonaceae</taxon>
        <taxon>Dolichospermum</taxon>
        <taxon>Dolichospermum compactum</taxon>
    </lineage>
</organism>
<dbReference type="OrthoDB" id="7210418at2"/>
<dbReference type="AlphaFoldDB" id="A0A1Z4V5I0"/>
<evidence type="ECO:0000313" key="1">
    <source>
        <dbReference type="EMBL" id="BAZ86515.1"/>
    </source>
</evidence>
<gene>
    <name evidence="1" type="ORF">NIES806_27280</name>
</gene>
<dbReference type="KEGG" id="dcm:NIES806_27280"/>